<dbReference type="WBParaSite" id="jg835.1">
    <property type="protein sequence ID" value="jg835.1"/>
    <property type="gene ID" value="jg835"/>
</dbReference>
<keyword evidence="6 12" id="KW-0808">Transferase</keyword>
<dbReference type="InterPro" id="IPR057948">
    <property type="entry name" value="TPR_TRIP12_N"/>
</dbReference>
<evidence type="ECO:0000256" key="9">
    <source>
        <dbReference type="ARBA" id="ARBA00023204"/>
    </source>
</evidence>
<dbReference type="PANTHER" id="PTHR45670:SF13">
    <property type="entry name" value="E3 UBIQUITIN-PROTEIN LIGASE TRIP12"/>
    <property type="match status" value="1"/>
</dbReference>
<keyword evidence="9" id="KW-0234">DNA repair</keyword>
<keyword evidence="14" id="KW-0812">Transmembrane</keyword>
<dbReference type="PANTHER" id="PTHR45670">
    <property type="entry name" value="E3 UBIQUITIN-PROTEIN LIGASE TRIP12"/>
    <property type="match status" value="1"/>
</dbReference>
<sequence>MHSIVEGLRSSNEIRQSEAASELAEMLLLGNEESLPNMPVRDIIQCLMVLLQKDHNFELMLTAARCITNMQEALPRALPIITEAIPLLLQKLKRIEYIDVAEQSLIALEVMSRRNAKNILLAVFSYCFFLAPTHCFFYLGGIAATISHVDFFSLPSQRLAFQIAANCAIYVGANEFAFLKDCLSDLTQRLNFVDVSSFLDKRCVESICTFFNRLIENVRHHPDKLREIAGANHEFLKNVQRLLTIQPSTIGSNTFLSLLKSMRYMCSKCGDIAVGLITMDIGRTIRYLLVGPAKSDDANSSSNNFDITARPAQQLREIIELIGELLPNLPNTEVFEVTSLLNHYMNSGSFPRCQYPFDVLAVNWYAINESGTEWRLLGPQETGALEQAKGSSEQMAVLQMEGDVFDVDFSRMLRRSQTTGVESALDRRITSMHNTSVPPPPLTKYGMDHNEIDDRELLKRTKNEMFLELIAMLFPLLVEVGTVSTCSSLRFDTLRVMMRMIYAVESETQLRKILSEVPLAIYISSTLSSNKSLGVLVSALQLVHILLEKIPHLYVPLLEAEGVFHEIRKLMKPVVSKPATSFASMVTSTSHRGHENSRRQPQQSQPPPPSPASNTSDLSSYLVAASSSANQQFNPMQSQHNAYYQHHTLRSHPHLDVAASNSALQHFQQQLQMSHAQLAAAAGGMLGGGGAQAHPTSFFNTNMMPSVINQVNNPNMPTAEMLMARAHAAFPSLSSMALPPPLPVYLPSSSSQQHQQQMAAASDALAAAATAALVPPPPSSSTTNHMPNSSALKQAIVDKLQEFVSTESAYIIRKYTVGENAIKYGTDKGNTGDGLLELLAGIAQQLSTHHRDVGCDPLNALKKELRLRRFAALFMMLDADTLEPHISRKESLAPFERLVTKVLLAIGQLEQFHVKITNLSGIQSSGGGGTPISHATGASGLLNASALTSTTYLRGAQALRFFQTHQIKCSLKRHPSCKQLKEWRHGRGSIKVDPFTSISAIERYLVDRGIGVANQPAEGDSSDNEDISDEEQDLSYQSSAASYNGRIELYIGEQKIPSDISILQAIRQFSLPHEEDTQETIPSSIWITAHTLYYRTAEASVASNSTAVDPSIYIGSASASNSGASSPSTSTRSSTAAVVGGSSSRTLGATSFAPTTSSSGTAEATAVSSDNISTSVTKNNAVYRDGHPPKRECPLETYLKSELSHELNDPAVGCLILLKTLYGLNKFWWSLFDGDQDYYSPPSHSAILPLNVFHSSKLNSKVSRQLSDFLSVATQQIPKWTTDLVKAVPFAFPFITRRNLLYCTSFGRDRALMHLVNEGTGDDHDGESTSRLIPRLERRKVSINRTNLLKDAQQTLTQLGSSKAMLEVGFDGEVGTGFGPTLEFYSTLSKEIQKHSLKLWYGKAQKCAEHEMDESGDNEYTTSENGLYPCIYRPASSKQMDARLKKFEFFGRLLAQSLLDSRMLDIPIASTFFKWVIGEENSLGLDDLEVLEPTLYKSLHNMSSMSELDFDGLDTYFLFPGENSFEMVKGGKNALVRKSNFKQFVELVCYWRLVEGVRPEMEAVRRGLQTVVNTDSLKIFFPDELEQLFCGCPESGQDDKIWSKSALQQAIRPDHGFSHDSVQIGWLVEMLNTYPNEKRRKFLQFVTGSPRLPVGGFRSLNPPLTVVRKTASYGNSEHELPSAMTCYNYLKIPPYETYATFVERFDVALQFIYSFHLT</sequence>
<accession>A0A915EMD5</accession>
<dbReference type="SUPFAM" id="SSF48371">
    <property type="entry name" value="ARM repeat"/>
    <property type="match status" value="1"/>
</dbReference>
<evidence type="ECO:0000256" key="2">
    <source>
        <dbReference type="ARBA" id="ARBA00004642"/>
    </source>
</evidence>
<dbReference type="InterPro" id="IPR016024">
    <property type="entry name" value="ARM-type_fold"/>
</dbReference>
<evidence type="ECO:0000313" key="18">
    <source>
        <dbReference type="WBParaSite" id="jg835.1"/>
    </source>
</evidence>
<dbReference type="InterPro" id="IPR004170">
    <property type="entry name" value="WWE_dom"/>
</dbReference>
<evidence type="ECO:0000256" key="6">
    <source>
        <dbReference type="ARBA" id="ARBA00022679"/>
    </source>
</evidence>
<keyword evidence="5" id="KW-0597">Phosphoprotein</keyword>
<evidence type="ECO:0000256" key="5">
    <source>
        <dbReference type="ARBA" id="ARBA00022553"/>
    </source>
</evidence>
<keyword evidence="17" id="KW-1185">Reference proteome</keyword>
<evidence type="ECO:0000259" key="15">
    <source>
        <dbReference type="PROSITE" id="PS50237"/>
    </source>
</evidence>
<dbReference type="PROSITE" id="PS50918">
    <property type="entry name" value="WWE"/>
    <property type="match status" value="1"/>
</dbReference>
<dbReference type="GO" id="GO:0061630">
    <property type="term" value="F:ubiquitin protein ligase activity"/>
    <property type="evidence" value="ECO:0007669"/>
    <property type="project" value="UniProtKB-UniRule"/>
</dbReference>
<feature type="compositionally biased region" description="Acidic residues" evidence="13">
    <location>
        <begin position="1020"/>
        <end position="1033"/>
    </location>
</feature>
<feature type="transmembrane region" description="Helical" evidence="14">
    <location>
        <begin position="119"/>
        <end position="139"/>
    </location>
</feature>
<dbReference type="GO" id="GO:0006281">
    <property type="term" value="P:DNA repair"/>
    <property type="evidence" value="ECO:0007669"/>
    <property type="project" value="UniProtKB-KW"/>
</dbReference>
<keyword evidence="7" id="KW-0227">DNA damage</keyword>
<comment type="pathway">
    <text evidence="3 12">Protein modification; protein ubiquitination.</text>
</comment>
<dbReference type="EC" id="2.3.2.26" evidence="12"/>
<keyword evidence="14" id="KW-0472">Membrane</keyword>
<evidence type="ECO:0000256" key="13">
    <source>
        <dbReference type="SAM" id="MobiDB-lite"/>
    </source>
</evidence>
<comment type="catalytic activity">
    <reaction evidence="1 12">
        <text>S-ubiquitinyl-[E2 ubiquitin-conjugating enzyme]-L-cysteine + [acceptor protein]-L-lysine = [E2 ubiquitin-conjugating enzyme]-L-cysteine + N(6)-ubiquitinyl-[acceptor protein]-L-lysine.</text>
        <dbReference type="EC" id="2.3.2.26"/>
    </reaction>
</comment>
<feature type="compositionally biased region" description="Low complexity" evidence="13">
    <location>
        <begin position="1118"/>
        <end position="1145"/>
    </location>
</feature>
<comment type="subcellular location">
    <subcellularLocation>
        <location evidence="2">Nucleus</location>
        <location evidence="2">Nucleoplasm</location>
    </subcellularLocation>
</comment>
<proteinExistence type="inferred from homology"/>
<feature type="domain" description="HECT" evidence="15">
    <location>
        <begin position="1363"/>
        <end position="1718"/>
    </location>
</feature>
<feature type="region of interest" description="Disordered" evidence="13">
    <location>
        <begin position="584"/>
        <end position="618"/>
    </location>
</feature>
<dbReference type="InterPro" id="IPR000569">
    <property type="entry name" value="HECT_dom"/>
</dbReference>
<feature type="domain" description="WWE" evidence="16">
    <location>
        <begin position="349"/>
        <end position="427"/>
    </location>
</feature>
<evidence type="ECO:0000256" key="11">
    <source>
        <dbReference type="PROSITE-ProRule" id="PRU00104"/>
    </source>
</evidence>
<evidence type="ECO:0000256" key="7">
    <source>
        <dbReference type="ARBA" id="ARBA00022763"/>
    </source>
</evidence>
<dbReference type="Gene3D" id="3.90.1750.10">
    <property type="entry name" value="Hect, E3 ligase catalytic domains"/>
    <property type="match status" value="1"/>
</dbReference>
<dbReference type="SMART" id="SM00119">
    <property type="entry name" value="HECTc"/>
    <property type="match status" value="1"/>
</dbReference>
<organism evidence="17 18">
    <name type="scientific">Ditylenchus dipsaci</name>
    <dbReference type="NCBI Taxonomy" id="166011"/>
    <lineage>
        <taxon>Eukaryota</taxon>
        <taxon>Metazoa</taxon>
        <taxon>Ecdysozoa</taxon>
        <taxon>Nematoda</taxon>
        <taxon>Chromadorea</taxon>
        <taxon>Rhabditida</taxon>
        <taxon>Tylenchina</taxon>
        <taxon>Tylenchomorpha</taxon>
        <taxon>Sphaerularioidea</taxon>
        <taxon>Anguinidae</taxon>
        <taxon>Anguininae</taxon>
        <taxon>Ditylenchus</taxon>
    </lineage>
</organism>
<keyword evidence="14" id="KW-1133">Transmembrane helix</keyword>
<feature type="region of interest" description="Disordered" evidence="13">
    <location>
        <begin position="1118"/>
        <end position="1170"/>
    </location>
</feature>
<dbReference type="Proteomes" id="UP000887574">
    <property type="component" value="Unplaced"/>
</dbReference>
<protein>
    <recommendedName>
        <fullName evidence="12">E3 ubiquitin-protein ligase</fullName>
        <ecNumber evidence="12">2.3.2.26</ecNumber>
    </recommendedName>
</protein>
<feature type="active site" description="Glycyl thioester intermediate" evidence="11">
    <location>
        <position position="1686"/>
    </location>
</feature>
<dbReference type="Gene3D" id="3.30.2160.10">
    <property type="entry name" value="Hect, E3 ligase catalytic domain"/>
    <property type="match status" value="1"/>
</dbReference>
<evidence type="ECO:0000256" key="14">
    <source>
        <dbReference type="SAM" id="Phobius"/>
    </source>
</evidence>
<name>A0A915EMD5_9BILA</name>
<evidence type="ECO:0000313" key="17">
    <source>
        <dbReference type="Proteomes" id="UP000887574"/>
    </source>
</evidence>
<evidence type="ECO:0000259" key="16">
    <source>
        <dbReference type="PROSITE" id="PS50918"/>
    </source>
</evidence>
<feature type="compositionally biased region" description="Low complexity" evidence="13">
    <location>
        <begin position="1153"/>
        <end position="1169"/>
    </location>
</feature>
<dbReference type="Pfam" id="PF25579">
    <property type="entry name" value="TPR_TRIP12_N"/>
    <property type="match status" value="1"/>
</dbReference>
<dbReference type="InterPro" id="IPR035983">
    <property type="entry name" value="Hect_E3_ubiquitin_ligase"/>
</dbReference>
<evidence type="ECO:0000256" key="12">
    <source>
        <dbReference type="RuleBase" id="RU369009"/>
    </source>
</evidence>
<dbReference type="PROSITE" id="PS50237">
    <property type="entry name" value="HECT"/>
    <property type="match status" value="1"/>
</dbReference>
<keyword evidence="10" id="KW-0539">Nucleus</keyword>
<comment type="similarity">
    <text evidence="4 12">Belongs to the UPL family. K-HECT subfamily.</text>
</comment>
<reference evidence="18" key="1">
    <citation type="submission" date="2022-11" db="UniProtKB">
        <authorList>
            <consortium name="WormBaseParasite"/>
        </authorList>
    </citation>
    <scope>IDENTIFICATION</scope>
</reference>
<dbReference type="InterPro" id="IPR045322">
    <property type="entry name" value="HECTD1/TRIP12-like"/>
</dbReference>
<dbReference type="Gene3D" id="1.25.10.10">
    <property type="entry name" value="Leucine-rich Repeat Variant"/>
    <property type="match status" value="1"/>
</dbReference>
<evidence type="ECO:0000256" key="3">
    <source>
        <dbReference type="ARBA" id="ARBA00004906"/>
    </source>
</evidence>
<dbReference type="GO" id="GO:0016607">
    <property type="term" value="C:nuclear speck"/>
    <property type="evidence" value="ECO:0007669"/>
    <property type="project" value="TreeGrafter"/>
</dbReference>
<evidence type="ECO:0000256" key="4">
    <source>
        <dbReference type="ARBA" id="ARBA00006331"/>
    </source>
</evidence>
<dbReference type="Gene3D" id="3.30.2410.10">
    <property type="entry name" value="Hect, E3 ligase catalytic domain"/>
    <property type="match status" value="1"/>
</dbReference>
<feature type="region of interest" description="Disordered" evidence="13">
    <location>
        <begin position="1014"/>
        <end position="1035"/>
    </location>
</feature>
<dbReference type="GO" id="GO:0043161">
    <property type="term" value="P:proteasome-mediated ubiquitin-dependent protein catabolic process"/>
    <property type="evidence" value="ECO:0007669"/>
    <property type="project" value="TreeGrafter"/>
</dbReference>
<evidence type="ECO:0000256" key="1">
    <source>
        <dbReference type="ARBA" id="ARBA00000885"/>
    </source>
</evidence>
<dbReference type="GO" id="GO:0000209">
    <property type="term" value="P:protein polyubiquitination"/>
    <property type="evidence" value="ECO:0007669"/>
    <property type="project" value="TreeGrafter"/>
</dbReference>
<dbReference type="InterPro" id="IPR011989">
    <property type="entry name" value="ARM-like"/>
</dbReference>
<keyword evidence="8 11" id="KW-0833">Ubl conjugation pathway</keyword>
<evidence type="ECO:0000256" key="8">
    <source>
        <dbReference type="ARBA" id="ARBA00022786"/>
    </source>
</evidence>
<dbReference type="SUPFAM" id="SSF56204">
    <property type="entry name" value="Hect, E3 ligase catalytic domain"/>
    <property type="match status" value="1"/>
</dbReference>
<dbReference type="Pfam" id="PF00632">
    <property type="entry name" value="HECT"/>
    <property type="match status" value="1"/>
</dbReference>
<evidence type="ECO:0000256" key="10">
    <source>
        <dbReference type="ARBA" id="ARBA00023242"/>
    </source>
</evidence>